<dbReference type="InterPro" id="IPR040099">
    <property type="entry name" value="ZZEF1"/>
</dbReference>
<protein>
    <submittedName>
        <fullName evidence="1">Uncharacterized protein</fullName>
    </submittedName>
</protein>
<accession>A0ABV0Z3L7</accession>
<comment type="caution">
    <text evidence="1">The sequence shown here is derived from an EMBL/GenBank/DDBJ whole genome shotgun (WGS) entry which is preliminary data.</text>
</comment>
<proteinExistence type="predicted"/>
<name>A0ABV0Z3L7_9TELE</name>
<reference evidence="1 2" key="1">
    <citation type="submission" date="2021-06" db="EMBL/GenBank/DDBJ databases">
        <authorList>
            <person name="Palmer J.M."/>
        </authorList>
    </citation>
    <scope>NUCLEOTIDE SEQUENCE [LARGE SCALE GENOMIC DNA]</scope>
    <source>
        <strain evidence="1 2">AS_MEX2019</strain>
        <tissue evidence="1">Muscle</tissue>
    </source>
</reference>
<gene>
    <name evidence="1" type="ORF">AMECASPLE_025921</name>
</gene>
<dbReference type="PANTHER" id="PTHR22772">
    <property type="entry name" value="NOVEL ZZ TYPE ZINC FINGER DOMAIN CONTAINING PROTEIN"/>
    <property type="match status" value="1"/>
</dbReference>
<sequence length="130" mass="14788">ACELTLLRPLWQLFMSMENNLNKDPTSISVLLPLHRALTELFFIAEARAIKQGILQDYLLAMTTDELLLSHTSMVSLLLLFCLCQVFTGCCSFKSKTCHSAEFLRSRIMVSIVKWCLAWMKVTLRSCLAP</sequence>
<keyword evidence="2" id="KW-1185">Reference proteome</keyword>
<dbReference type="EMBL" id="JAHRIP010049622">
    <property type="protein sequence ID" value="MEQ2300480.1"/>
    <property type="molecule type" value="Genomic_DNA"/>
</dbReference>
<evidence type="ECO:0000313" key="2">
    <source>
        <dbReference type="Proteomes" id="UP001469553"/>
    </source>
</evidence>
<evidence type="ECO:0000313" key="1">
    <source>
        <dbReference type="EMBL" id="MEQ2300480.1"/>
    </source>
</evidence>
<feature type="non-terminal residue" evidence="1">
    <location>
        <position position="1"/>
    </location>
</feature>
<dbReference type="PANTHER" id="PTHR22772:SF4">
    <property type="entry name" value="ZINC FINGER ZZ-TYPE AND EF-HAND DOMAIN-CONTAINING PROTEIN 1"/>
    <property type="match status" value="1"/>
</dbReference>
<dbReference type="Proteomes" id="UP001469553">
    <property type="component" value="Unassembled WGS sequence"/>
</dbReference>
<organism evidence="1 2">
    <name type="scientific">Ameca splendens</name>
    <dbReference type="NCBI Taxonomy" id="208324"/>
    <lineage>
        <taxon>Eukaryota</taxon>
        <taxon>Metazoa</taxon>
        <taxon>Chordata</taxon>
        <taxon>Craniata</taxon>
        <taxon>Vertebrata</taxon>
        <taxon>Euteleostomi</taxon>
        <taxon>Actinopterygii</taxon>
        <taxon>Neopterygii</taxon>
        <taxon>Teleostei</taxon>
        <taxon>Neoteleostei</taxon>
        <taxon>Acanthomorphata</taxon>
        <taxon>Ovalentaria</taxon>
        <taxon>Atherinomorphae</taxon>
        <taxon>Cyprinodontiformes</taxon>
        <taxon>Goodeidae</taxon>
        <taxon>Ameca</taxon>
    </lineage>
</organism>